<evidence type="ECO:0000256" key="2">
    <source>
        <dbReference type="ARBA" id="ARBA00022448"/>
    </source>
</evidence>
<feature type="transmembrane region" description="Helical" evidence="6">
    <location>
        <begin position="230"/>
        <end position="251"/>
    </location>
</feature>
<dbReference type="Proteomes" id="UP000222310">
    <property type="component" value="Unassembled WGS sequence"/>
</dbReference>
<keyword evidence="3 6" id="KW-0812">Transmembrane</keyword>
<feature type="transmembrane region" description="Helical" evidence="6">
    <location>
        <begin position="103"/>
        <end position="125"/>
    </location>
</feature>
<keyword evidence="2" id="KW-0813">Transport</keyword>
<proteinExistence type="predicted"/>
<dbReference type="GO" id="GO:0005886">
    <property type="term" value="C:plasma membrane"/>
    <property type="evidence" value="ECO:0007669"/>
    <property type="project" value="UniProtKB-SubCell"/>
</dbReference>
<dbReference type="EMBL" id="LAHD01000053">
    <property type="protein sequence ID" value="PHK02458.1"/>
    <property type="molecule type" value="Genomic_DNA"/>
</dbReference>
<evidence type="ECO:0000256" key="6">
    <source>
        <dbReference type="SAM" id="Phobius"/>
    </source>
</evidence>
<dbReference type="InterPro" id="IPR036259">
    <property type="entry name" value="MFS_trans_sf"/>
</dbReference>
<dbReference type="PANTHER" id="PTHR23504:SF15">
    <property type="entry name" value="MAJOR FACILITATOR SUPERFAMILY (MFS) PROFILE DOMAIN-CONTAINING PROTEIN"/>
    <property type="match status" value="1"/>
</dbReference>
<reference evidence="8 9" key="1">
    <citation type="submission" date="2015-02" db="EMBL/GenBank/DDBJ databases">
        <title>Nostoc linckia genome annotation.</title>
        <authorList>
            <person name="Zhou Z."/>
        </authorList>
    </citation>
    <scope>NUCLEOTIDE SEQUENCE [LARGE SCALE GENOMIC DNA]</scope>
    <source>
        <strain evidence="9">z8</strain>
    </source>
</reference>
<feature type="transmembrane region" description="Helical" evidence="6">
    <location>
        <begin position="318"/>
        <end position="341"/>
    </location>
</feature>
<comment type="caution">
    <text evidence="8">The sequence shown here is derived from an EMBL/GenBank/DDBJ whole genome shotgun (WGS) entry which is preliminary data.</text>
</comment>
<feature type="transmembrane region" description="Helical" evidence="6">
    <location>
        <begin position="380"/>
        <end position="398"/>
    </location>
</feature>
<feature type="transmembrane region" description="Helical" evidence="6">
    <location>
        <begin position="137"/>
        <end position="158"/>
    </location>
</feature>
<dbReference type="InterPro" id="IPR020846">
    <property type="entry name" value="MFS_dom"/>
</dbReference>
<feature type="transmembrane region" description="Helical" evidence="6">
    <location>
        <begin position="179"/>
        <end position="199"/>
    </location>
</feature>
<sequence>MHKNLLLILVCLFIVMIGFGITLPVLPFYAERLHITGSTNRQIMAIHISLLTSIYALMQLIFAPFWGSWSDRVGRRPLVLLGLAGAAITQVLFGIVNSLWMLYAVRAIGGLLTSAMLPVATAYVADITTERDRNQGMAWLGTAVSLGVVAGPTLGGLATRRELHFAISYQHFRIDGFSLPFFTAAVLAGIALLIALRWLPESLHPQLAPASRRPQLTSAQGLSNRPLRRLLALTIAGQFGLAIFEATFALYAQETLKYGPVEIGIAFMVCGLVMSVFQVIAVSYLSKYISAIFQVALGFSWMGIGITLLLITRTMPLVLGAIGLLSFGMALVSPNLTALIADQGGVHQGAVLGLQNSASSLGQVGGPLFGGVLFGWQAESPYLIAGVFLLGLGLAVGWQEKSRRRLSN</sequence>
<dbReference type="InterPro" id="IPR011701">
    <property type="entry name" value="MFS"/>
</dbReference>
<feature type="transmembrane region" description="Helical" evidence="6">
    <location>
        <begin position="42"/>
        <end position="66"/>
    </location>
</feature>
<feature type="transmembrane region" description="Helical" evidence="6">
    <location>
        <begin position="291"/>
        <end position="311"/>
    </location>
</feature>
<dbReference type="Pfam" id="PF07690">
    <property type="entry name" value="MFS_1"/>
    <property type="match status" value="1"/>
</dbReference>
<gene>
    <name evidence="8" type="ORF">VF08_18690</name>
</gene>
<dbReference type="InterPro" id="IPR001958">
    <property type="entry name" value="Tet-R_TetA/multi-R_MdtG-like"/>
</dbReference>
<evidence type="ECO:0000259" key="7">
    <source>
        <dbReference type="PROSITE" id="PS50850"/>
    </source>
</evidence>
<comment type="subcellular location">
    <subcellularLocation>
        <location evidence="1">Cell membrane</location>
        <topology evidence="1">Multi-pass membrane protein</topology>
    </subcellularLocation>
</comment>
<feature type="transmembrane region" description="Helical" evidence="6">
    <location>
        <begin position="78"/>
        <end position="96"/>
    </location>
</feature>
<protein>
    <submittedName>
        <fullName evidence="8">Multidrug transporter</fullName>
    </submittedName>
</protein>
<dbReference type="Gene3D" id="1.20.1250.20">
    <property type="entry name" value="MFS general substrate transporter like domains"/>
    <property type="match status" value="1"/>
</dbReference>
<keyword evidence="5 6" id="KW-0472">Membrane</keyword>
<evidence type="ECO:0000256" key="3">
    <source>
        <dbReference type="ARBA" id="ARBA00022692"/>
    </source>
</evidence>
<evidence type="ECO:0000256" key="4">
    <source>
        <dbReference type="ARBA" id="ARBA00022989"/>
    </source>
</evidence>
<dbReference type="PANTHER" id="PTHR23504">
    <property type="entry name" value="MAJOR FACILITATOR SUPERFAMILY DOMAIN-CONTAINING PROTEIN 10"/>
    <property type="match status" value="1"/>
</dbReference>
<dbReference type="CDD" id="cd17325">
    <property type="entry name" value="MFS_MdtG_SLC18_like"/>
    <property type="match status" value="1"/>
</dbReference>
<dbReference type="SUPFAM" id="SSF103473">
    <property type="entry name" value="MFS general substrate transporter"/>
    <property type="match status" value="1"/>
</dbReference>
<dbReference type="AlphaFoldDB" id="A0A9Q6EKC7"/>
<accession>A0A9Q6EKC7</accession>
<dbReference type="GO" id="GO:0022857">
    <property type="term" value="F:transmembrane transporter activity"/>
    <property type="evidence" value="ECO:0007669"/>
    <property type="project" value="InterPro"/>
</dbReference>
<evidence type="ECO:0000256" key="5">
    <source>
        <dbReference type="ARBA" id="ARBA00023136"/>
    </source>
</evidence>
<evidence type="ECO:0000256" key="1">
    <source>
        <dbReference type="ARBA" id="ARBA00004651"/>
    </source>
</evidence>
<organism evidence="8 9">
    <name type="scientific">Nostoc linckia z8</name>
    <dbReference type="NCBI Taxonomy" id="1628746"/>
    <lineage>
        <taxon>Bacteria</taxon>
        <taxon>Bacillati</taxon>
        <taxon>Cyanobacteriota</taxon>
        <taxon>Cyanophyceae</taxon>
        <taxon>Nostocales</taxon>
        <taxon>Nostocaceae</taxon>
        <taxon>Nostoc</taxon>
    </lineage>
</organism>
<dbReference type="PRINTS" id="PR01035">
    <property type="entry name" value="TCRTETA"/>
</dbReference>
<name>A0A9Q6EKC7_NOSLI</name>
<evidence type="ECO:0000313" key="9">
    <source>
        <dbReference type="Proteomes" id="UP000222310"/>
    </source>
</evidence>
<feature type="transmembrane region" description="Helical" evidence="6">
    <location>
        <begin position="263"/>
        <end position="285"/>
    </location>
</feature>
<feature type="transmembrane region" description="Helical" evidence="6">
    <location>
        <begin position="6"/>
        <end position="30"/>
    </location>
</feature>
<keyword evidence="4 6" id="KW-1133">Transmembrane helix</keyword>
<dbReference type="PROSITE" id="PS50850">
    <property type="entry name" value="MFS"/>
    <property type="match status" value="1"/>
</dbReference>
<evidence type="ECO:0000313" key="8">
    <source>
        <dbReference type="EMBL" id="PHK02458.1"/>
    </source>
</evidence>
<feature type="domain" description="Major facilitator superfamily (MFS) profile" evidence="7">
    <location>
        <begin position="4"/>
        <end position="403"/>
    </location>
</feature>